<reference evidence="1 2" key="1">
    <citation type="submission" date="2023-08" db="EMBL/GenBank/DDBJ databases">
        <authorList>
            <person name="Palmer J.M."/>
        </authorList>
    </citation>
    <scope>NUCLEOTIDE SEQUENCE [LARGE SCALE GENOMIC DNA]</scope>
    <source>
        <strain evidence="1 2">TWF481</strain>
    </source>
</reference>
<sequence>MKFDLLSFAWLLGGPREIEMPLELFLRDFLPNVNNLFAGGFVIVNSCTIFKLPVLQNGSLTRLVGSCSSQHKNRFFVVPLAGLFGETGEPSKYGLRSGIPLRRKKEFPTRNWDGLVMIIRAR</sequence>
<name>A0AAV9W735_9PEZI</name>
<evidence type="ECO:0000313" key="2">
    <source>
        <dbReference type="Proteomes" id="UP001370758"/>
    </source>
</evidence>
<accession>A0AAV9W735</accession>
<dbReference type="EMBL" id="JAVHJL010000005">
    <property type="protein sequence ID" value="KAK6503397.1"/>
    <property type="molecule type" value="Genomic_DNA"/>
</dbReference>
<comment type="caution">
    <text evidence="1">The sequence shown here is derived from an EMBL/GenBank/DDBJ whole genome shotgun (WGS) entry which is preliminary data.</text>
</comment>
<gene>
    <name evidence="1" type="ORF">TWF481_008417</name>
</gene>
<organism evidence="1 2">
    <name type="scientific">Arthrobotrys musiformis</name>
    <dbReference type="NCBI Taxonomy" id="47236"/>
    <lineage>
        <taxon>Eukaryota</taxon>
        <taxon>Fungi</taxon>
        <taxon>Dikarya</taxon>
        <taxon>Ascomycota</taxon>
        <taxon>Pezizomycotina</taxon>
        <taxon>Orbiliomycetes</taxon>
        <taxon>Orbiliales</taxon>
        <taxon>Orbiliaceae</taxon>
        <taxon>Arthrobotrys</taxon>
    </lineage>
</organism>
<evidence type="ECO:0000313" key="1">
    <source>
        <dbReference type="EMBL" id="KAK6503397.1"/>
    </source>
</evidence>
<dbReference type="AlphaFoldDB" id="A0AAV9W735"/>
<protein>
    <submittedName>
        <fullName evidence="1">Uncharacterized protein</fullName>
    </submittedName>
</protein>
<keyword evidence="2" id="KW-1185">Reference proteome</keyword>
<proteinExistence type="predicted"/>
<dbReference type="Proteomes" id="UP001370758">
    <property type="component" value="Unassembled WGS sequence"/>
</dbReference>